<dbReference type="InterPro" id="IPR049326">
    <property type="entry name" value="Rhodopsin_dom_fungi"/>
</dbReference>
<comment type="similarity">
    <text evidence="5">Belongs to the SAT4 family.</text>
</comment>
<gene>
    <name evidence="8" type="ORF">BU26DRAFT_519312</name>
</gene>
<comment type="subcellular location">
    <subcellularLocation>
        <location evidence="1">Membrane</location>
        <topology evidence="1">Multi-pass membrane protein</topology>
    </subcellularLocation>
</comment>
<dbReference type="Proteomes" id="UP000800094">
    <property type="component" value="Unassembled WGS sequence"/>
</dbReference>
<evidence type="ECO:0000313" key="9">
    <source>
        <dbReference type="Proteomes" id="UP000800094"/>
    </source>
</evidence>
<reference evidence="8" key="1">
    <citation type="journal article" date="2020" name="Stud. Mycol.">
        <title>101 Dothideomycetes genomes: a test case for predicting lifestyles and emergence of pathogens.</title>
        <authorList>
            <person name="Haridas S."/>
            <person name="Albert R."/>
            <person name="Binder M."/>
            <person name="Bloem J."/>
            <person name="Labutti K."/>
            <person name="Salamov A."/>
            <person name="Andreopoulos B."/>
            <person name="Baker S."/>
            <person name="Barry K."/>
            <person name="Bills G."/>
            <person name="Bluhm B."/>
            <person name="Cannon C."/>
            <person name="Castanera R."/>
            <person name="Culley D."/>
            <person name="Daum C."/>
            <person name="Ezra D."/>
            <person name="Gonzalez J."/>
            <person name="Henrissat B."/>
            <person name="Kuo A."/>
            <person name="Liang C."/>
            <person name="Lipzen A."/>
            <person name="Lutzoni F."/>
            <person name="Magnuson J."/>
            <person name="Mondo S."/>
            <person name="Nolan M."/>
            <person name="Ohm R."/>
            <person name="Pangilinan J."/>
            <person name="Park H.-J."/>
            <person name="Ramirez L."/>
            <person name="Alfaro M."/>
            <person name="Sun H."/>
            <person name="Tritt A."/>
            <person name="Yoshinaga Y."/>
            <person name="Zwiers L.-H."/>
            <person name="Turgeon B."/>
            <person name="Goodwin S."/>
            <person name="Spatafora J."/>
            <person name="Crous P."/>
            <person name="Grigoriev I."/>
        </authorList>
    </citation>
    <scope>NUCLEOTIDE SEQUENCE</scope>
    <source>
        <strain evidence="8">CBS 122368</strain>
    </source>
</reference>
<keyword evidence="2 6" id="KW-0812">Transmembrane</keyword>
<evidence type="ECO:0000259" key="7">
    <source>
        <dbReference type="Pfam" id="PF20684"/>
    </source>
</evidence>
<dbReference type="PANTHER" id="PTHR33048">
    <property type="entry name" value="PTH11-LIKE INTEGRAL MEMBRANE PROTEIN (AFU_ORTHOLOGUE AFUA_5G11245)"/>
    <property type="match status" value="1"/>
</dbReference>
<feature type="transmembrane region" description="Helical" evidence="6">
    <location>
        <begin position="6"/>
        <end position="31"/>
    </location>
</feature>
<feature type="transmembrane region" description="Helical" evidence="6">
    <location>
        <begin position="165"/>
        <end position="190"/>
    </location>
</feature>
<keyword evidence="3 6" id="KW-1133">Transmembrane helix</keyword>
<dbReference type="GeneID" id="54582347"/>
<dbReference type="AlphaFoldDB" id="A0A6A6IG19"/>
<feature type="transmembrane region" description="Helical" evidence="6">
    <location>
        <begin position="122"/>
        <end position="145"/>
    </location>
</feature>
<dbReference type="PANTHER" id="PTHR33048:SF160">
    <property type="entry name" value="SAT4 FAMILY MEMBRANE PROTEIN"/>
    <property type="match status" value="1"/>
</dbReference>
<evidence type="ECO:0000256" key="1">
    <source>
        <dbReference type="ARBA" id="ARBA00004141"/>
    </source>
</evidence>
<dbReference type="OrthoDB" id="4682787at2759"/>
<evidence type="ECO:0000313" key="8">
    <source>
        <dbReference type="EMBL" id="KAF2249149.1"/>
    </source>
</evidence>
<feature type="transmembrane region" description="Helical" evidence="6">
    <location>
        <begin position="43"/>
        <end position="68"/>
    </location>
</feature>
<protein>
    <recommendedName>
        <fullName evidence="7">Rhodopsin domain-containing protein</fullName>
    </recommendedName>
</protein>
<feature type="transmembrane region" description="Helical" evidence="6">
    <location>
        <begin position="80"/>
        <end position="101"/>
    </location>
</feature>
<proteinExistence type="inferred from homology"/>
<feature type="domain" description="Rhodopsin" evidence="7">
    <location>
        <begin position="27"/>
        <end position="268"/>
    </location>
</feature>
<dbReference type="EMBL" id="ML987195">
    <property type="protein sequence ID" value="KAF2249149.1"/>
    <property type="molecule type" value="Genomic_DNA"/>
</dbReference>
<evidence type="ECO:0000256" key="5">
    <source>
        <dbReference type="ARBA" id="ARBA00038359"/>
    </source>
</evidence>
<dbReference type="Pfam" id="PF20684">
    <property type="entry name" value="Fung_rhodopsin"/>
    <property type="match status" value="1"/>
</dbReference>
<evidence type="ECO:0000256" key="4">
    <source>
        <dbReference type="ARBA" id="ARBA00023136"/>
    </source>
</evidence>
<sequence length="314" mass="34245">MADQSYNAVIIAVVAVFVTLTVVTTAFRLYTKVVAVKKSGWEDWLMCVATVGLVTICGAGAGSLSLGLLQHTKDIPRHDLIALGNVINVIVFVYIPAIAFTKLSILLQMTRIFIPIHGTKSFYAMLAFITINMLYYLADFIAQFVACFPRSKTMNEEIPGMCEIWLVNSILSGVFNMVSDFSMLAMPIFWITRLHMSTGRKVVASAVFTVGILACAASTTRLVFSIKYMLNTSEDEMDSNVRLALCRTSEVTAGIVCGNLPSLPAFIRHARGKDQSSGVVVQAKPRGGDLEKLPSMPDKMPELVFLAGARGEVI</sequence>
<name>A0A6A6IG19_9PLEO</name>
<evidence type="ECO:0000256" key="6">
    <source>
        <dbReference type="SAM" id="Phobius"/>
    </source>
</evidence>
<keyword evidence="9" id="KW-1185">Reference proteome</keyword>
<keyword evidence="4 6" id="KW-0472">Membrane</keyword>
<feature type="transmembrane region" description="Helical" evidence="6">
    <location>
        <begin position="202"/>
        <end position="224"/>
    </location>
</feature>
<dbReference type="GO" id="GO:0016020">
    <property type="term" value="C:membrane"/>
    <property type="evidence" value="ECO:0007669"/>
    <property type="project" value="UniProtKB-SubCell"/>
</dbReference>
<dbReference type="InterPro" id="IPR052337">
    <property type="entry name" value="SAT4-like"/>
</dbReference>
<evidence type="ECO:0000256" key="3">
    <source>
        <dbReference type="ARBA" id="ARBA00022989"/>
    </source>
</evidence>
<evidence type="ECO:0000256" key="2">
    <source>
        <dbReference type="ARBA" id="ARBA00022692"/>
    </source>
</evidence>
<organism evidence="8 9">
    <name type="scientific">Trematosphaeria pertusa</name>
    <dbReference type="NCBI Taxonomy" id="390896"/>
    <lineage>
        <taxon>Eukaryota</taxon>
        <taxon>Fungi</taxon>
        <taxon>Dikarya</taxon>
        <taxon>Ascomycota</taxon>
        <taxon>Pezizomycotina</taxon>
        <taxon>Dothideomycetes</taxon>
        <taxon>Pleosporomycetidae</taxon>
        <taxon>Pleosporales</taxon>
        <taxon>Massarineae</taxon>
        <taxon>Trematosphaeriaceae</taxon>
        <taxon>Trematosphaeria</taxon>
    </lineage>
</organism>
<accession>A0A6A6IG19</accession>
<dbReference type="RefSeq" id="XP_033684153.1">
    <property type="nucleotide sequence ID" value="XM_033829017.1"/>
</dbReference>